<dbReference type="CDD" id="cd23992">
    <property type="entry name" value="PBP_GOBP"/>
    <property type="match status" value="1"/>
</dbReference>
<dbReference type="PANTHER" id="PTHR11857:SF46">
    <property type="entry name" value="GENERAL ODORANT-BINDING PROTEIN 99A-RELATED"/>
    <property type="match status" value="1"/>
</dbReference>
<comment type="subcellular location">
    <subcellularLocation>
        <location evidence="1">Secreted</location>
    </subcellularLocation>
</comment>
<feature type="chain" id="PRO_5039042848" evidence="6">
    <location>
        <begin position="21"/>
        <end position="155"/>
    </location>
</feature>
<protein>
    <submittedName>
        <fullName evidence="7">Odorant binding protein 8a</fullName>
    </submittedName>
</protein>
<name>A0A9E8D9U7_9MUSC</name>
<dbReference type="GO" id="GO:0005549">
    <property type="term" value="F:odorant binding"/>
    <property type="evidence" value="ECO:0007669"/>
    <property type="project" value="InterPro"/>
</dbReference>
<feature type="signal peptide" evidence="6">
    <location>
        <begin position="1"/>
        <end position="20"/>
    </location>
</feature>
<dbReference type="PANTHER" id="PTHR11857">
    <property type="entry name" value="ODORANT BINDING PROTEIN-RELATED"/>
    <property type="match status" value="1"/>
</dbReference>
<dbReference type="SUPFAM" id="SSF47565">
    <property type="entry name" value="Insect pheromone/odorant-binding proteins"/>
    <property type="match status" value="1"/>
</dbReference>
<evidence type="ECO:0000256" key="4">
    <source>
        <dbReference type="ARBA" id="ARBA00022729"/>
    </source>
</evidence>
<dbReference type="GO" id="GO:0005615">
    <property type="term" value="C:extracellular space"/>
    <property type="evidence" value="ECO:0007669"/>
    <property type="project" value="TreeGrafter"/>
</dbReference>
<keyword evidence="4 6" id="KW-0732">Signal</keyword>
<evidence type="ECO:0000256" key="6">
    <source>
        <dbReference type="SAM" id="SignalP"/>
    </source>
</evidence>
<dbReference type="Gene3D" id="1.10.238.20">
    <property type="entry name" value="Pheromone/general odorant binding protein domain"/>
    <property type="match status" value="1"/>
</dbReference>
<evidence type="ECO:0000256" key="3">
    <source>
        <dbReference type="ARBA" id="ARBA00022525"/>
    </source>
</evidence>
<keyword evidence="5" id="KW-1015">Disulfide bond</keyword>
<sequence>MRSTTLAFIVFLFTFDAFSAADFEEKSEDDFLSASERCFERERLPSSYQRRFDNFEYPDEEIVHRYVHCIWKKLELWNDRTGFNVEHIAALYRDKANTEVLVPILSDCNRNAQNESKLKWCYDAFKCMLDSRVGQWFKEDVGRKLHDTKKANHVD</sequence>
<accession>A0A9E8D9U7</accession>
<dbReference type="Pfam" id="PF01395">
    <property type="entry name" value="PBP_GOBP"/>
    <property type="match status" value="1"/>
</dbReference>
<organism evidence="7">
    <name type="scientific">Anastrepha ludens</name>
    <name type="common">Mexican fruit fly</name>
    <dbReference type="NCBI Taxonomy" id="28586"/>
    <lineage>
        <taxon>Eukaryota</taxon>
        <taxon>Metazoa</taxon>
        <taxon>Ecdysozoa</taxon>
        <taxon>Arthropoda</taxon>
        <taxon>Hexapoda</taxon>
        <taxon>Insecta</taxon>
        <taxon>Pterygota</taxon>
        <taxon>Neoptera</taxon>
        <taxon>Endopterygota</taxon>
        <taxon>Diptera</taxon>
        <taxon>Brachycera</taxon>
        <taxon>Muscomorpha</taxon>
        <taxon>Tephritoidea</taxon>
        <taxon>Tephritidae</taxon>
        <taxon>Anastrepha</taxon>
    </lineage>
</organism>
<comment type="similarity">
    <text evidence="2">Belongs to the PBP/GOBP family.</text>
</comment>
<dbReference type="EMBL" id="ON419950">
    <property type="protein sequence ID" value="UZH23334.1"/>
    <property type="molecule type" value="mRNA"/>
</dbReference>
<evidence type="ECO:0000256" key="1">
    <source>
        <dbReference type="ARBA" id="ARBA00004613"/>
    </source>
</evidence>
<gene>
    <name evidence="7" type="primary">OBP8a</name>
</gene>
<evidence type="ECO:0000256" key="2">
    <source>
        <dbReference type="ARBA" id="ARBA00008098"/>
    </source>
</evidence>
<reference evidence="7" key="1">
    <citation type="journal article" date="2022" name="Int. J. Mol. Sci.">
        <title>Identification of Candidate Chemosensory Gene Families by Head Transcriptomes Analysis in the Mexican Fruit Fly, Anastrepha ludens Loew (Diptera: Tephritidae).</title>
        <authorList>
            <person name="Segura-Leon O.L."/>
            <person name="Torres-Huerta B."/>
            <person name="Estrada-Perez A.R."/>
            <person name="Cibrian-Tovar J."/>
            <person name="Hernandez-Hernandez F.C."/>
            <person name="Cruz-Jaramillo J.L."/>
            <person name="Meza-Hernandez J.S."/>
            <person name="Sanchez-Galicia F."/>
        </authorList>
    </citation>
    <scope>NUCLEOTIDE SEQUENCE</scope>
</reference>
<dbReference type="AlphaFoldDB" id="A0A9E8D9U7"/>
<evidence type="ECO:0000256" key="5">
    <source>
        <dbReference type="ARBA" id="ARBA00023157"/>
    </source>
</evidence>
<reference evidence="7" key="2">
    <citation type="submission" date="2022-05" db="EMBL/GenBank/DDBJ databases">
        <authorList>
            <person name="Segura Leon O.L."/>
            <person name="Torres Huerta B."/>
            <person name="Meza Hernandez S.J."/>
        </authorList>
    </citation>
    <scope>NUCLEOTIDE SEQUENCE</scope>
</reference>
<keyword evidence="3" id="KW-0964">Secreted</keyword>
<dbReference type="InterPro" id="IPR006170">
    <property type="entry name" value="PBP/GOBP"/>
</dbReference>
<dbReference type="SMART" id="SM00708">
    <property type="entry name" value="PhBP"/>
    <property type="match status" value="1"/>
</dbReference>
<evidence type="ECO:0000313" key="7">
    <source>
        <dbReference type="EMBL" id="UZH23334.1"/>
    </source>
</evidence>
<dbReference type="GO" id="GO:0007608">
    <property type="term" value="P:sensory perception of smell"/>
    <property type="evidence" value="ECO:0007669"/>
    <property type="project" value="TreeGrafter"/>
</dbReference>
<dbReference type="InterPro" id="IPR036728">
    <property type="entry name" value="PBP_GOBP_sf"/>
</dbReference>
<proteinExistence type="evidence at transcript level"/>